<gene>
    <name evidence="1" type="ORF">GCM10010411_13460</name>
</gene>
<dbReference type="EMBL" id="BAAATD010000001">
    <property type="protein sequence ID" value="GAA2582063.1"/>
    <property type="molecule type" value="Genomic_DNA"/>
</dbReference>
<name>A0ABP6BQV6_9ACTN</name>
<evidence type="ECO:0000313" key="2">
    <source>
        <dbReference type="Proteomes" id="UP001501509"/>
    </source>
</evidence>
<dbReference type="Proteomes" id="UP001501509">
    <property type="component" value="Unassembled WGS sequence"/>
</dbReference>
<organism evidence="1 2">
    <name type="scientific">Actinomadura fulvescens</name>
    <dbReference type="NCBI Taxonomy" id="46160"/>
    <lineage>
        <taxon>Bacteria</taxon>
        <taxon>Bacillati</taxon>
        <taxon>Actinomycetota</taxon>
        <taxon>Actinomycetes</taxon>
        <taxon>Streptosporangiales</taxon>
        <taxon>Thermomonosporaceae</taxon>
        <taxon>Actinomadura</taxon>
    </lineage>
</organism>
<comment type="caution">
    <text evidence="1">The sequence shown here is derived from an EMBL/GenBank/DDBJ whole genome shotgun (WGS) entry which is preliminary data.</text>
</comment>
<evidence type="ECO:0008006" key="3">
    <source>
        <dbReference type="Google" id="ProtNLM"/>
    </source>
</evidence>
<evidence type="ECO:0000313" key="1">
    <source>
        <dbReference type="EMBL" id="GAA2582063.1"/>
    </source>
</evidence>
<accession>A0ABP6BQV6</accession>
<proteinExistence type="predicted"/>
<protein>
    <recommendedName>
        <fullName evidence="3">Tetracyclin repressor-like C-terminal domain-containing protein</fullName>
    </recommendedName>
</protein>
<sequence length="59" mass="6152">MLVAPSLDGDHVAGPIAHVSRSVILSTAFTFGVHTSPGRDLTASDPVHAGLMLRSLRDT</sequence>
<keyword evidence="2" id="KW-1185">Reference proteome</keyword>
<reference evidence="2" key="1">
    <citation type="journal article" date="2019" name="Int. J. Syst. Evol. Microbiol.">
        <title>The Global Catalogue of Microorganisms (GCM) 10K type strain sequencing project: providing services to taxonomists for standard genome sequencing and annotation.</title>
        <authorList>
            <consortium name="The Broad Institute Genomics Platform"/>
            <consortium name="The Broad Institute Genome Sequencing Center for Infectious Disease"/>
            <person name="Wu L."/>
            <person name="Ma J."/>
        </authorList>
    </citation>
    <scope>NUCLEOTIDE SEQUENCE [LARGE SCALE GENOMIC DNA]</scope>
    <source>
        <strain evidence="2">JCM 6833</strain>
    </source>
</reference>